<feature type="region of interest" description="Disordered" evidence="2">
    <location>
        <begin position="1"/>
        <end position="28"/>
    </location>
</feature>
<name>A0A5N5QIY6_9AGAM</name>
<evidence type="ECO:0000256" key="2">
    <source>
        <dbReference type="SAM" id="MobiDB-lite"/>
    </source>
</evidence>
<dbReference type="Gene3D" id="1.20.1170.10">
    <property type="match status" value="1"/>
</dbReference>
<accession>A0A5N5QIY6</accession>
<gene>
    <name evidence="3" type="ORF">CTheo_5093</name>
</gene>
<comment type="caution">
    <text evidence="3">The sequence shown here is derived from an EMBL/GenBank/DDBJ whole genome shotgun (WGS) entry which is preliminary data.</text>
</comment>
<feature type="compositionally biased region" description="Basic and acidic residues" evidence="2">
    <location>
        <begin position="13"/>
        <end position="28"/>
    </location>
</feature>
<evidence type="ECO:0000256" key="1">
    <source>
        <dbReference type="SAM" id="Coils"/>
    </source>
</evidence>
<proteinExistence type="predicted"/>
<evidence type="ECO:0000313" key="4">
    <source>
        <dbReference type="Proteomes" id="UP000383932"/>
    </source>
</evidence>
<sequence>MASTATANPTYEDAQRDVDKLKDSMTPDKQRAVSKAIADFLADPETSKRLLQQVQYLSDSTKKLHDAFNRISIGLGEVDQNNYKDEHGKPLPKFEPQWDGYCVRFIKLLWESRDAATNTASYAREFKETFLPAIEEAIAVGEKDPNQWNAVVAEIQVGLRRFAERPNPALEKSPRPVPPSADLYMVHSQAFLNLIDDIVAFRNTFASFPKDKDIGFPLESEFDRLLREIEELTTEIERTKKAIEDWRISALQDMNVMTAELIAALNPLGSEVEVGITRIRDEIKEAQTLAFLLKTQADLQAELDKKNAELKMLMTGFKQPLKLRSEIESQIIGAKFTGGRLDQFANIWNSVQFNTRELNNVLSSDITEDYFIVLKNQISILKDGHNLLCQALESYATLVSDLGIPQS</sequence>
<feature type="coiled-coil region" evidence="1">
    <location>
        <begin position="222"/>
        <end position="249"/>
    </location>
</feature>
<organism evidence="3 4">
    <name type="scientific">Ceratobasidium theobromae</name>
    <dbReference type="NCBI Taxonomy" id="1582974"/>
    <lineage>
        <taxon>Eukaryota</taxon>
        <taxon>Fungi</taxon>
        <taxon>Dikarya</taxon>
        <taxon>Basidiomycota</taxon>
        <taxon>Agaricomycotina</taxon>
        <taxon>Agaricomycetes</taxon>
        <taxon>Cantharellales</taxon>
        <taxon>Ceratobasidiaceae</taxon>
        <taxon>Ceratobasidium</taxon>
    </lineage>
</organism>
<dbReference type="OrthoDB" id="3173702at2759"/>
<dbReference type="Proteomes" id="UP000383932">
    <property type="component" value="Unassembled WGS sequence"/>
</dbReference>
<evidence type="ECO:0000313" key="3">
    <source>
        <dbReference type="EMBL" id="KAB5591448.1"/>
    </source>
</evidence>
<keyword evidence="4" id="KW-1185">Reference proteome</keyword>
<reference evidence="3 4" key="1">
    <citation type="journal article" date="2019" name="Fungal Biol. Biotechnol.">
        <title>Draft genome sequence of fastidious pathogen Ceratobasidium theobromae, which causes vascular-streak dieback in Theobroma cacao.</title>
        <authorList>
            <person name="Ali S.S."/>
            <person name="Asman A."/>
            <person name="Shao J."/>
            <person name="Firmansyah A.P."/>
            <person name="Susilo A.W."/>
            <person name="Rosmana A."/>
            <person name="McMahon P."/>
            <person name="Junaid M."/>
            <person name="Guest D."/>
            <person name="Kheng T.Y."/>
            <person name="Meinhardt L.W."/>
            <person name="Bailey B.A."/>
        </authorList>
    </citation>
    <scope>NUCLEOTIDE SEQUENCE [LARGE SCALE GENOMIC DNA]</scope>
    <source>
        <strain evidence="3 4">CT2</strain>
    </source>
</reference>
<keyword evidence="1" id="KW-0175">Coiled coil</keyword>
<dbReference type="AlphaFoldDB" id="A0A5N5QIY6"/>
<dbReference type="EMBL" id="SSOP01000104">
    <property type="protein sequence ID" value="KAB5591448.1"/>
    <property type="molecule type" value="Genomic_DNA"/>
</dbReference>
<protein>
    <submittedName>
        <fullName evidence="3">Uncharacterized protein</fullName>
    </submittedName>
</protein>